<dbReference type="Proteomes" id="UP001163321">
    <property type="component" value="Chromosome 10"/>
</dbReference>
<name>A0ACC0WNJ4_9STRA</name>
<reference evidence="1 2" key="1">
    <citation type="journal article" date="2022" name="bioRxiv">
        <title>The genome of the oomycete Peronosclerospora sorghi, a cosmopolitan pathogen of maize and sorghum, is inflated with dispersed pseudogenes.</title>
        <authorList>
            <person name="Fletcher K."/>
            <person name="Martin F."/>
            <person name="Isakeit T."/>
            <person name="Cavanaugh K."/>
            <person name="Magill C."/>
            <person name="Michelmore R."/>
        </authorList>
    </citation>
    <scope>NUCLEOTIDE SEQUENCE [LARGE SCALE GENOMIC DNA]</scope>
    <source>
        <strain evidence="1">P6</strain>
    </source>
</reference>
<organism evidence="1 2">
    <name type="scientific">Peronosclerospora sorghi</name>
    <dbReference type="NCBI Taxonomy" id="230839"/>
    <lineage>
        <taxon>Eukaryota</taxon>
        <taxon>Sar</taxon>
        <taxon>Stramenopiles</taxon>
        <taxon>Oomycota</taxon>
        <taxon>Peronosporomycetes</taxon>
        <taxon>Peronosporales</taxon>
        <taxon>Peronosporaceae</taxon>
        <taxon>Peronosclerospora</taxon>
    </lineage>
</organism>
<evidence type="ECO:0000313" key="1">
    <source>
        <dbReference type="EMBL" id="KAI9920317.1"/>
    </source>
</evidence>
<accession>A0ACC0WNJ4</accession>
<protein>
    <submittedName>
        <fullName evidence="1">Uncharacterized protein</fullName>
    </submittedName>
</protein>
<dbReference type="EMBL" id="CM047589">
    <property type="protein sequence ID" value="KAI9920317.1"/>
    <property type="molecule type" value="Genomic_DNA"/>
</dbReference>
<gene>
    <name evidence="1" type="ORF">PsorP6_015543</name>
</gene>
<keyword evidence="2" id="KW-1185">Reference proteome</keyword>
<evidence type="ECO:0000313" key="2">
    <source>
        <dbReference type="Proteomes" id="UP001163321"/>
    </source>
</evidence>
<proteinExistence type="predicted"/>
<sequence>MLLDEQEDVYDDGFRTEDESDLNVLNVRVNNLNPNYTPNELIRKHATTGGNQVNVLIDSVADHSIIRPKFGKKLLQRRTARATRFDGTVIMKKNTNVYKEDIVVEGERYKNVVLTE</sequence>
<comment type="caution">
    <text evidence="1">The sequence shown here is derived from an EMBL/GenBank/DDBJ whole genome shotgun (WGS) entry which is preliminary data.</text>
</comment>